<dbReference type="AlphaFoldDB" id="A0A9W7DYL7"/>
<protein>
    <submittedName>
        <fullName evidence="2">Uncharacterized protein</fullName>
    </submittedName>
</protein>
<comment type="caution">
    <text evidence="2">The sequence shown here is derived from an EMBL/GenBank/DDBJ whole genome shotgun (WGS) entry which is preliminary data.</text>
</comment>
<feature type="transmembrane region" description="Helical" evidence="1">
    <location>
        <begin position="157"/>
        <end position="181"/>
    </location>
</feature>
<organism evidence="2 3">
    <name type="scientific">Triparma laevis f. longispina</name>
    <dbReference type="NCBI Taxonomy" id="1714387"/>
    <lineage>
        <taxon>Eukaryota</taxon>
        <taxon>Sar</taxon>
        <taxon>Stramenopiles</taxon>
        <taxon>Ochrophyta</taxon>
        <taxon>Bolidophyceae</taxon>
        <taxon>Parmales</taxon>
        <taxon>Triparmaceae</taxon>
        <taxon>Triparma</taxon>
    </lineage>
</organism>
<feature type="transmembrane region" description="Helical" evidence="1">
    <location>
        <begin position="6"/>
        <end position="25"/>
    </location>
</feature>
<reference evidence="3" key="1">
    <citation type="journal article" date="2023" name="Commun. Biol.">
        <title>Genome analysis of Parmales, the sister group of diatoms, reveals the evolutionary specialization of diatoms from phago-mixotrophs to photoautotrophs.</title>
        <authorList>
            <person name="Ban H."/>
            <person name="Sato S."/>
            <person name="Yoshikawa S."/>
            <person name="Yamada K."/>
            <person name="Nakamura Y."/>
            <person name="Ichinomiya M."/>
            <person name="Sato N."/>
            <person name="Blanc-Mathieu R."/>
            <person name="Endo H."/>
            <person name="Kuwata A."/>
            <person name="Ogata H."/>
        </authorList>
    </citation>
    <scope>NUCLEOTIDE SEQUENCE [LARGE SCALE GENOMIC DNA]</scope>
    <source>
        <strain evidence="3">NIES 3700</strain>
    </source>
</reference>
<evidence type="ECO:0000313" key="2">
    <source>
        <dbReference type="EMBL" id="GMH58865.1"/>
    </source>
</evidence>
<keyword evidence="3" id="KW-1185">Reference proteome</keyword>
<feature type="transmembrane region" description="Helical" evidence="1">
    <location>
        <begin position="188"/>
        <end position="206"/>
    </location>
</feature>
<dbReference type="EMBL" id="BRXW01000482">
    <property type="protein sequence ID" value="GMH58865.1"/>
    <property type="molecule type" value="Genomic_DNA"/>
</dbReference>
<dbReference type="OrthoDB" id="205127at2759"/>
<evidence type="ECO:0000256" key="1">
    <source>
        <dbReference type="SAM" id="Phobius"/>
    </source>
</evidence>
<name>A0A9W7DYL7_9STRA</name>
<sequence length="448" mass="50420">MLMYRNASLACLATSIGFQLILVTIQNRRKGLLRILKEIMIVVTGMKPAEDAFKVASGAEQEKDTQFDPMTEMAYSKCIEMFAESIPSLIIQTSAILQELNSGEPTSTTAYFSLAVSVLMTGFTSSTLSYDWDTNPQNRANAPDHYGYVPDNARARAVMFMSLVGISSVKVFLMALFVVCLGSIKAVYALYFIGGEMIFYLVLKVVRGDFRYWVPIDGLAGLTVSLLSRVVVKFIVDFTACVQFRHPQEVGGLYFTLNLFVPLPGLAFVLNQMPEGIFSEVASTFVTNISNIMGGSILLLVGLFLALMDEKYRKTFLSVETGGQFTRRNFLEGDDVMKSSAFSKHEVHWAPIRDKVEAWIRAGWNKWEEDRPDWCTDQWKLKVPKDMIPKKNEGENVGSLAVRRQEGRRKSLVKRRKGVNSKVMPAGQEVEEQVDVKDFMRELKTMKM</sequence>
<feature type="transmembrane region" description="Helical" evidence="1">
    <location>
        <begin position="212"/>
        <end position="232"/>
    </location>
</feature>
<feature type="transmembrane region" description="Helical" evidence="1">
    <location>
        <begin position="285"/>
        <end position="307"/>
    </location>
</feature>
<proteinExistence type="predicted"/>
<keyword evidence="1" id="KW-1133">Transmembrane helix</keyword>
<evidence type="ECO:0000313" key="3">
    <source>
        <dbReference type="Proteomes" id="UP001165122"/>
    </source>
</evidence>
<dbReference type="Proteomes" id="UP001165122">
    <property type="component" value="Unassembled WGS sequence"/>
</dbReference>
<accession>A0A9W7DYL7</accession>
<keyword evidence="1" id="KW-0472">Membrane</keyword>
<feature type="transmembrane region" description="Helical" evidence="1">
    <location>
        <begin position="253"/>
        <end position="273"/>
    </location>
</feature>
<gene>
    <name evidence="2" type="ORF">TrLO_g8002</name>
</gene>
<keyword evidence="1" id="KW-0812">Transmembrane</keyword>